<evidence type="ECO:0000313" key="2">
    <source>
        <dbReference type="Proteomes" id="UP000524404"/>
    </source>
</evidence>
<gene>
    <name evidence="1" type="ORF">HNP25_000435</name>
</gene>
<dbReference type="AlphaFoldDB" id="A0A841EF72"/>
<name>A0A841EF72_9BACT</name>
<comment type="caution">
    <text evidence="1">The sequence shown here is derived from an EMBL/GenBank/DDBJ whole genome shotgun (WGS) entry which is preliminary data.</text>
</comment>
<reference evidence="1 2" key="1">
    <citation type="submission" date="2020-08" db="EMBL/GenBank/DDBJ databases">
        <title>Functional genomics of gut bacteria from endangered species of beetles.</title>
        <authorList>
            <person name="Carlos-Shanley C."/>
        </authorList>
    </citation>
    <scope>NUCLEOTIDE SEQUENCE [LARGE SCALE GENOMIC DNA]</scope>
    <source>
        <strain evidence="1 2">S00070</strain>
    </source>
</reference>
<organism evidence="1 2">
    <name type="scientific">Arcicella rosea</name>
    <dbReference type="NCBI Taxonomy" id="502909"/>
    <lineage>
        <taxon>Bacteria</taxon>
        <taxon>Pseudomonadati</taxon>
        <taxon>Bacteroidota</taxon>
        <taxon>Cytophagia</taxon>
        <taxon>Cytophagales</taxon>
        <taxon>Flectobacillaceae</taxon>
        <taxon>Arcicella</taxon>
    </lineage>
</organism>
<keyword evidence="2" id="KW-1185">Reference proteome</keyword>
<proteinExistence type="predicted"/>
<sequence length="33" mass="3993">MYKGRNEEIVEILGRDIKQYFGISRDNFCDILR</sequence>
<protein>
    <submittedName>
        <fullName evidence="1">Uncharacterized protein</fullName>
    </submittedName>
</protein>
<evidence type="ECO:0000313" key="1">
    <source>
        <dbReference type="EMBL" id="MBB6001795.1"/>
    </source>
</evidence>
<dbReference type="EMBL" id="JACHKT010000002">
    <property type="protein sequence ID" value="MBB6001795.1"/>
    <property type="molecule type" value="Genomic_DNA"/>
</dbReference>
<accession>A0A841EF72</accession>
<dbReference type="Proteomes" id="UP000524404">
    <property type="component" value="Unassembled WGS sequence"/>
</dbReference>